<dbReference type="EMBL" id="JANRMS010000286">
    <property type="protein sequence ID" value="KAJ3542584.1"/>
    <property type="molecule type" value="Genomic_DNA"/>
</dbReference>
<gene>
    <name evidence="1" type="ORF">NM208_g4017</name>
</gene>
<evidence type="ECO:0000313" key="2">
    <source>
        <dbReference type="Proteomes" id="UP001148629"/>
    </source>
</evidence>
<keyword evidence="2" id="KW-1185">Reference proteome</keyword>
<proteinExistence type="predicted"/>
<organism evidence="1 2">
    <name type="scientific">Fusarium decemcellulare</name>
    <dbReference type="NCBI Taxonomy" id="57161"/>
    <lineage>
        <taxon>Eukaryota</taxon>
        <taxon>Fungi</taxon>
        <taxon>Dikarya</taxon>
        <taxon>Ascomycota</taxon>
        <taxon>Pezizomycotina</taxon>
        <taxon>Sordariomycetes</taxon>
        <taxon>Hypocreomycetidae</taxon>
        <taxon>Hypocreales</taxon>
        <taxon>Nectriaceae</taxon>
        <taxon>Fusarium</taxon>
        <taxon>Fusarium decemcellulare species complex</taxon>
    </lineage>
</organism>
<name>A0ACC1SM30_9HYPO</name>
<comment type="caution">
    <text evidence="1">The sequence shown here is derived from an EMBL/GenBank/DDBJ whole genome shotgun (WGS) entry which is preliminary data.</text>
</comment>
<accession>A0ACC1SM30</accession>
<sequence length="445" mass="51098">MLSYIRYVWRWLLSRLKPYLLLVLVCSALTIPLGLVEGVFLGQWILQSSRDNTKFLLRDSVAARAYAWLSVPGRPSFLDARLQPYYIQRLQNPTDWVDRLGLKRPHNWNTKRLEQVASLDDLYRRRRGYSNAPPWHHWIYASAQRKPMEGEIDEWDKAFNELLLHADKHELLGRANFHYVSCPENFLCNAWRVTGPALIHFTTELPPEAQAVDKPKAKTAGPGSMPKHDPVTVRLFEFPLRDPVIPGVFPSYFEQMRSITGNSTFWSSQEPYSEYVQLFRQVQKMYKNKLELYPQTYGRLVTIEKNYLELLGLSDSQALGRIQLASIALSSIPTGLALRVWRVVGPFFRVPLGDKTGQKSKMRANPSRLMEKPVDSDPVARILRDFVNRLTEEEEKRLMSDPDGSKVLGKIQTALDERSFNSKDEVFGDIFDALGKGPDGKTKGE</sequence>
<evidence type="ECO:0000313" key="1">
    <source>
        <dbReference type="EMBL" id="KAJ3542584.1"/>
    </source>
</evidence>
<protein>
    <submittedName>
        <fullName evidence="1">Uncharacterized protein</fullName>
    </submittedName>
</protein>
<dbReference type="Proteomes" id="UP001148629">
    <property type="component" value="Unassembled WGS sequence"/>
</dbReference>
<reference evidence="1" key="1">
    <citation type="submission" date="2022-08" db="EMBL/GenBank/DDBJ databases">
        <title>Genome Sequence of Fusarium decemcellulare.</title>
        <authorList>
            <person name="Buettner E."/>
        </authorList>
    </citation>
    <scope>NUCLEOTIDE SEQUENCE</scope>
    <source>
        <strain evidence="1">Babe19</strain>
    </source>
</reference>